<dbReference type="InterPro" id="IPR036250">
    <property type="entry name" value="AcylCo_DH-like_C"/>
</dbReference>
<dbReference type="Pfam" id="PF02770">
    <property type="entry name" value="Acyl-CoA_dh_M"/>
    <property type="match status" value="1"/>
</dbReference>
<dbReference type="BioCyc" id="MetaCyc:MONOMER-19420"/>
<dbReference type="InterPro" id="IPR013786">
    <property type="entry name" value="AcylCoA_DH/ox_N"/>
</dbReference>
<evidence type="ECO:0000313" key="9">
    <source>
        <dbReference type="EMBL" id="AFU82610.1"/>
    </source>
</evidence>
<dbReference type="InterPro" id="IPR037069">
    <property type="entry name" value="AcylCoA_DH/ox_N_sf"/>
</dbReference>
<dbReference type="InterPro" id="IPR006091">
    <property type="entry name" value="Acyl-CoA_Oxase/DH_mid-dom"/>
</dbReference>
<organism evidence="9">
    <name type="scientific">Streptomyces sp. K01-0509</name>
    <dbReference type="NCBI Taxonomy" id="1238679"/>
    <lineage>
        <taxon>Bacteria</taxon>
        <taxon>Bacillati</taxon>
        <taxon>Actinomycetota</taxon>
        <taxon>Actinomycetes</taxon>
        <taxon>Kitasatosporales</taxon>
        <taxon>Streptomycetaceae</taxon>
        <taxon>Streptomyces</taxon>
    </lineage>
</organism>
<dbReference type="Gene3D" id="1.20.140.10">
    <property type="entry name" value="Butyryl-CoA Dehydrogenase, subunit A, domain 3"/>
    <property type="match status" value="1"/>
</dbReference>
<evidence type="ECO:0000256" key="1">
    <source>
        <dbReference type="ARBA" id="ARBA00001974"/>
    </source>
</evidence>
<dbReference type="InterPro" id="IPR009075">
    <property type="entry name" value="AcylCo_DH/oxidase_C"/>
</dbReference>
<sequence length="374" mass="40506">MQYALTAEQREDQSAFAAFADEHLLPRANQWDREQRLSDEIVELLGKERLLVPTLPVEAGGRAMDVMTYGLLSEELGRGCGNIRNLVAVQGMVAHAILKWGSKEQADRWVPRIGTGETVGAFGLTEPEAGSDARSGTTSAERVGEGFVLNGRKKWISFGQRAGIFLVFAKLDGESAAFVVERGTPGFSTTPITDMLGLRASELAELTFENCVVPKANLISHGRLTFDLLATGSLDYGRYSTAYGAVGLAQGCLPASLDYARERTQFGVPLKEHQLVRGILTDMISGVDAARLLCRQAGALRATAHRDAIRQTLIAKYVASQTGFRVANDAVQLHGANGVGPDFPVQRHLRDAKIQEIIEGTSQIQQVQIADLTL</sequence>
<comment type="similarity">
    <text evidence="2 5">Belongs to the acyl-CoA dehydrogenase family.</text>
</comment>
<feature type="domain" description="Acyl-CoA dehydrogenase/oxidase N-terminal" evidence="8">
    <location>
        <begin position="6"/>
        <end position="117"/>
    </location>
</feature>
<protein>
    <submittedName>
        <fullName evidence="9">Acyl CoA dehydrogenase</fullName>
    </submittedName>
</protein>
<keyword evidence="3 5" id="KW-0285">Flavoprotein</keyword>
<dbReference type="EMBL" id="JX545234">
    <property type="protein sequence ID" value="AFU82610.1"/>
    <property type="molecule type" value="Genomic_DNA"/>
</dbReference>
<dbReference type="SUPFAM" id="SSF47203">
    <property type="entry name" value="Acyl-CoA dehydrogenase C-terminal domain-like"/>
    <property type="match status" value="1"/>
</dbReference>
<keyword evidence="4 5" id="KW-0274">FAD</keyword>
<dbReference type="InterPro" id="IPR046373">
    <property type="entry name" value="Acyl-CoA_Oxase/DH_mid-dom_sf"/>
</dbReference>
<comment type="cofactor">
    <cofactor evidence="1 5">
        <name>FAD</name>
        <dbReference type="ChEBI" id="CHEBI:57692"/>
    </cofactor>
</comment>
<dbReference type="Gene3D" id="1.10.540.10">
    <property type="entry name" value="Acyl-CoA dehydrogenase/oxidase, N-terminal domain"/>
    <property type="match status" value="1"/>
</dbReference>
<dbReference type="Pfam" id="PF02771">
    <property type="entry name" value="Acyl-CoA_dh_N"/>
    <property type="match status" value="1"/>
</dbReference>
<dbReference type="Pfam" id="PF00441">
    <property type="entry name" value="Acyl-CoA_dh_1"/>
    <property type="match status" value="1"/>
</dbReference>
<dbReference type="PANTHER" id="PTHR43884">
    <property type="entry name" value="ACYL-COA DEHYDROGENASE"/>
    <property type="match status" value="1"/>
</dbReference>
<dbReference type="GO" id="GO:0003995">
    <property type="term" value="F:acyl-CoA dehydrogenase activity"/>
    <property type="evidence" value="ECO:0007669"/>
    <property type="project" value="InterPro"/>
</dbReference>
<evidence type="ECO:0000256" key="2">
    <source>
        <dbReference type="ARBA" id="ARBA00009347"/>
    </source>
</evidence>
<proteinExistence type="inferred from homology"/>
<feature type="domain" description="Acyl-CoA dehydrogenase/oxidase C-terminal" evidence="6">
    <location>
        <begin position="230"/>
        <end position="371"/>
    </location>
</feature>
<dbReference type="SUPFAM" id="SSF56645">
    <property type="entry name" value="Acyl-CoA dehydrogenase NM domain-like"/>
    <property type="match status" value="1"/>
</dbReference>
<dbReference type="GO" id="GO:0050660">
    <property type="term" value="F:flavin adenine dinucleotide binding"/>
    <property type="evidence" value="ECO:0007669"/>
    <property type="project" value="InterPro"/>
</dbReference>
<reference evidence="9" key="1">
    <citation type="journal article" date="2012" name="J. Am. Chem. Soc.">
        <title>Molecular insights into the biosynthesis of guadinomine: a type III secretion system inhibitor.</title>
        <authorList>
            <person name="Holmes T.C."/>
            <person name="May A.E."/>
            <person name="Zaleta-Rivera K."/>
            <person name="Ruby J.G."/>
            <person name="Skewes-Cox P."/>
            <person name="Fischbach M.A."/>
            <person name="Derisi J.L."/>
            <person name="Iwatsuki M."/>
            <person name="Omura S."/>
            <person name="Khosla C."/>
        </authorList>
    </citation>
    <scope>NUCLEOTIDE SEQUENCE</scope>
    <source>
        <strain evidence="9">K01-0509</strain>
    </source>
</reference>
<evidence type="ECO:0000256" key="4">
    <source>
        <dbReference type="ARBA" id="ARBA00022827"/>
    </source>
</evidence>
<accession>K4JV60</accession>
<evidence type="ECO:0000256" key="3">
    <source>
        <dbReference type="ARBA" id="ARBA00022630"/>
    </source>
</evidence>
<evidence type="ECO:0000259" key="7">
    <source>
        <dbReference type="Pfam" id="PF02770"/>
    </source>
</evidence>
<feature type="domain" description="Acyl-CoA oxidase/dehydrogenase middle" evidence="7">
    <location>
        <begin position="121"/>
        <end position="211"/>
    </location>
</feature>
<gene>
    <name evidence="9" type="primary">gdnA</name>
</gene>
<dbReference type="FunFam" id="1.20.140.10:FF:000004">
    <property type="entry name" value="Acyl-CoA dehydrogenase FadE25"/>
    <property type="match status" value="1"/>
</dbReference>
<dbReference type="PROSITE" id="PS00072">
    <property type="entry name" value="ACYL_COA_DH_1"/>
    <property type="match status" value="1"/>
</dbReference>
<evidence type="ECO:0000259" key="8">
    <source>
        <dbReference type="Pfam" id="PF02771"/>
    </source>
</evidence>
<evidence type="ECO:0000256" key="5">
    <source>
        <dbReference type="RuleBase" id="RU362125"/>
    </source>
</evidence>
<keyword evidence="5" id="KW-0560">Oxidoreductase</keyword>
<dbReference type="InterPro" id="IPR009100">
    <property type="entry name" value="AcylCoA_DH/oxidase_NM_dom_sf"/>
</dbReference>
<evidence type="ECO:0000259" key="6">
    <source>
        <dbReference type="Pfam" id="PF00441"/>
    </source>
</evidence>
<dbReference type="InterPro" id="IPR006089">
    <property type="entry name" value="Acyl-CoA_DH_CS"/>
</dbReference>
<name>K4JV60_9ACTN</name>
<dbReference type="PANTHER" id="PTHR43884:SF12">
    <property type="entry name" value="ISOVALERYL-COA DEHYDROGENASE, MITOCHONDRIAL-RELATED"/>
    <property type="match status" value="1"/>
</dbReference>
<dbReference type="Gene3D" id="2.40.110.10">
    <property type="entry name" value="Butyryl-CoA Dehydrogenase, subunit A, domain 2"/>
    <property type="match status" value="1"/>
</dbReference>
<dbReference type="AlphaFoldDB" id="K4JV60"/>
<dbReference type="PIRSF" id="PIRSF016578">
    <property type="entry name" value="HsaA"/>
    <property type="match status" value="1"/>
</dbReference>